<comment type="subcellular location">
    <subcellularLocation>
        <location evidence="1 10">Cytoplasm</location>
    </subcellularLocation>
</comment>
<evidence type="ECO:0000256" key="9">
    <source>
        <dbReference type="ARBA" id="ARBA00023306"/>
    </source>
</evidence>
<feature type="domain" description="Core-binding (CB)" evidence="12">
    <location>
        <begin position="1"/>
        <end position="79"/>
    </location>
</feature>
<dbReference type="NCBIfam" id="NF001399">
    <property type="entry name" value="PRK00283.1"/>
    <property type="match status" value="1"/>
</dbReference>
<evidence type="ECO:0000256" key="5">
    <source>
        <dbReference type="ARBA" id="ARBA00022829"/>
    </source>
</evidence>
<feature type="active site" evidence="10">
    <location>
        <position position="235"/>
    </location>
</feature>
<feature type="active site" evidence="10">
    <location>
        <position position="232"/>
    </location>
</feature>
<proteinExistence type="inferred from homology"/>
<feature type="active site" description="O-(3'-phospho-DNA)-tyrosine intermediate" evidence="10">
    <location>
        <position position="267"/>
    </location>
</feature>
<dbReference type="Pfam" id="PF00589">
    <property type="entry name" value="Phage_integrase"/>
    <property type="match status" value="1"/>
</dbReference>
<dbReference type="InterPro" id="IPR044068">
    <property type="entry name" value="CB"/>
</dbReference>
<dbReference type="SUPFAM" id="SSF56349">
    <property type="entry name" value="DNA breaking-rejoining enzymes"/>
    <property type="match status" value="1"/>
</dbReference>
<feature type="active site" evidence="10">
    <location>
        <position position="258"/>
    </location>
</feature>
<reference evidence="13 14" key="1">
    <citation type="journal article" date="2016" name="Nat. Commun.">
        <title>Thousands of microbial genomes shed light on interconnected biogeochemical processes in an aquifer system.</title>
        <authorList>
            <person name="Anantharaman K."/>
            <person name="Brown C.T."/>
            <person name="Hug L.A."/>
            <person name="Sharon I."/>
            <person name="Castelle C.J."/>
            <person name="Probst A.J."/>
            <person name="Thomas B.C."/>
            <person name="Singh A."/>
            <person name="Wilkins M.J."/>
            <person name="Karaoz U."/>
            <person name="Brodie E.L."/>
            <person name="Williams K.H."/>
            <person name="Hubbard S.S."/>
            <person name="Banfield J.F."/>
        </authorList>
    </citation>
    <scope>NUCLEOTIDE SEQUENCE [LARGE SCALE GENOMIC DNA]</scope>
</reference>
<dbReference type="InterPro" id="IPR011932">
    <property type="entry name" value="Recomb_XerD"/>
</dbReference>
<dbReference type="PANTHER" id="PTHR30349:SF81">
    <property type="entry name" value="TYROSINE RECOMBINASE XERC"/>
    <property type="match status" value="1"/>
</dbReference>
<comment type="function">
    <text evidence="10">Site-specific tyrosine recombinase, which acts by catalyzing the cutting and rejoining of the recombining DNA molecules. The XerC-XerD complex is essential to convert dimers of the bacterial chromosome into monomers to permit their segregation at cell division. It also contributes to the segregational stability of plasmids.</text>
</comment>
<evidence type="ECO:0000313" key="14">
    <source>
        <dbReference type="Proteomes" id="UP000179242"/>
    </source>
</evidence>
<keyword evidence="9 10" id="KW-0131">Cell cycle</keyword>
<evidence type="ECO:0000256" key="10">
    <source>
        <dbReference type="HAMAP-Rule" id="MF_01808"/>
    </source>
</evidence>
<dbReference type="NCBIfam" id="NF040815">
    <property type="entry name" value="recomb_XerA_Arch"/>
    <property type="match status" value="1"/>
</dbReference>
<feature type="domain" description="Tyr recombinase" evidence="11">
    <location>
        <begin position="100"/>
        <end position="280"/>
    </location>
</feature>
<name>A0A1F4U7C3_UNCSA</name>
<comment type="similarity">
    <text evidence="10">Belongs to the 'phage' integrase family. XerC subfamily.</text>
</comment>
<feature type="active site" evidence="10">
    <location>
        <position position="160"/>
    </location>
</feature>
<evidence type="ECO:0000256" key="7">
    <source>
        <dbReference type="ARBA" id="ARBA00023125"/>
    </source>
</evidence>
<dbReference type="GO" id="GO:0003677">
    <property type="term" value="F:DNA binding"/>
    <property type="evidence" value="ECO:0007669"/>
    <property type="project" value="UniProtKB-UniRule"/>
</dbReference>
<dbReference type="InterPro" id="IPR011010">
    <property type="entry name" value="DNA_brk_join_enz"/>
</dbReference>
<dbReference type="EMBL" id="MEUJ01000002">
    <property type="protein sequence ID" value="OGC40720.1"/>
    <property type="molecule type" value="Genomic_DNA"/>
</dbReference>
<dbReference type="PROSITE" id="PS51900">
    <property type="entry name" value="CB"/>
    <property type="match status" value="1"/>
</dbReference>
<dbReference type="Gene3D" id="1.10.443.10">
    <property type="entry name" value="Intergrase catalytic core"/>
    <property type="match status" value="1"/>
</dbReference>
<evidence type="ECO:0000256" key="6">
    <source>
        <dbReference type="ARBA" id="ARBA00022908"/>
    </source>
</evidence>
<dbReference type="NCBIfam" id="TIGR02225">
    <property type="entry name" value="recomb_XerD"/>
    <property type="match status" value="1"/>
</dbReference>
<dbReference type="AlphaFoldDB" id="A0A1F4U7C3"/>
<dbReference type="InterPro" id="IPR023009">
    <property type="entry name" value="Tyrosine_recombinase_XerC/XerD"/>
</dbReference>
<evidence type="ECO:0000256" key="2">
    <source>
        <dbReference type="ARBA" id="ARBA00010450"/>
    </source>
</evidence>
<keyword evidence="7 10" id="KW-0238">DNA-binding</keyword>
<keyword evidence="4 10" id="KW-0132">Cell division</keyword>
<evidence type="ECO:0000256" key="3">
    <source>
        <dbReference type="ARBA" id="ARBA00022490"/>
    </source>
</evidence>
<evidence type="ECO:0000259" key="12">
    <source>
        <dbReference type="PROSITE" id="PS51900"/>
    </source>
</evidence>
<dbReference type="Pfam" id="PF02899">
    <property type="entry name" value="Phage_int_SAM_1"/>
    <property type="match status" value="1"/>
</dbReference>
<gene>
    <name evidence="10" type="primary">xerC</name>
    <name evidence="13" type="ORF">A2438_00250</name>
</gene>
<keyword evidence="8 10" id="KW-0233">DNA recombination</keyword>
<dbReference type="GO" id="GO:0005737">
    <property type="term" value="C:cytoplasm"/>
    <property type="evidence" value="ECO:0007669"/>
    <property type="project" value="UniProtKB-SubCell"/>
</dbReference>
<dbReference type="GO" id="GO:0007059">
    <property type="term" value="P:chromosome segregation"/>
    <property type="evidence" value="ECO:0007669"/>
    <property type="project" value="UniProtKB-UniRule"/>
</dbReference>
<keyword evidence="3 10" id="KW-0963">Cytoplasm</keyword>
<sequence>MDKYLPDFLDYIGLERGYSRHTFSNYQRDLKQFFGFLKSRPVNREKISSYLEKLGNDGYAPTSIMRKMAALKSFFHYLLSDGKITSDPTSDFKLPKIGLRLPKALSENDTKTLLKSTRANPRDLAILELLYASGLRASELIGLKLGDVNFESAFVKCFGKGGKERIVPIGAIAREALKKYIETERTEQIKKGPVPEAMFLDRNGTAFSRQALWDIVKKYVKKSGVKGKTTVHTLRHSFATHLLEHGADLRTVQEMLGHSNIATTQIYTAVSRERLKKVYRDAHPRA</sequence>
<keyword evidence="6 10" id="KW-0229">DNA integration</keyword>
<accession>A0A1F4U7C3</accession>
<dbReference type="PANTHER" id="PTHR30349">
    <property type="entry name" value="PHAGE INTEGRASE-RELATED"/>
    <property type="match status" value="1"/>
</dbReference>
<dbReference type="GO" id="GO:0051301">
    <property type="term" value="P:cell division"/>
    <property type="evidence" value="ECO:0007669"/>
    <property type="project" value="UniProtKB-KW"/>
</dbReference>
<dbReference type="GO" id="GO:0006313">
    <property type="term" value="P:DNA transposition"/>
    <property type="evidence" value="ECO:0007669"/>
    <property type="project" value="UniProtKB-UniRule"/>
</dbReference>
<dbReference type="InterPro" id="IPR013762">
    <property type="entry name" value="Integrase-like_cat_sf"/>
</dbReference>
<dbReference type="CDD" id="cd00798">
    <property type="entry name" value="INT_XerDC_C"/>
    <property type="match status" value="1"/>
</dbReference>
<feature type="active site" evidence="10">
    <location>
        <position position="136"/>
    </location>
</feature>
<evidence type="ECO:0000256" key="4">
    <source>
        <dbReference type="ARBA" id="ARBA00022618"/>
    </source>
</evidence>
<dbReference type="Gene3D" id="1.10.150.130">
    <property type="match status" value="1"/>
</dbReference>
<dbReference type="InterPro" id="IPR004107">
    <property type="entry name" value="Integrase_SAM-like_N"/>
</dbReference>
<dbReference type="GO" id="GO:0009037">
    <property type="term" value="F:tyrosine-based site-specific recombinase activity"/>
    <property type="evidence" value="ECO:0007669"/>
    <property type="project" value="UniProtKB-UniRule"/>
</dbReference>
<dbReference type="PROSITE" id="PS51898">
    <property type="entry name" value="TYR_RECOMBINASE"/>
    <property type="match status" value="1"/>
</dbReference>
<dbReference type="InterPro" id="IPR002104">
    <property type="entry name" value="Integrase_catalytic"/>
</dbReference>
<dbReference type="InterPro" id="IPR050090">
    <property type="entry name" value="Tyrosine_recombinase_XerCD"/>
</dbReference>
<organism evidence="13 14">
    <name type="scientific">candidate division WOR-1 bacterium RIFOXYC2_FULL_46_14</name>
    <dbReference type="NCBI Taxonomy" id="1802587"/>
    <lineage>
        <taxon>Bacteria</taxon>
        <taxon>Bacillati</taxon>
        <taxon>Saganbacteria</taxon>
    </lineage>
</organism>
<dbReference type="Proteomes" id="UP000179242">
    <property type="component" value="Unassembled WGS sequence"/>
</dbReference>
<evidence type="ECO:0000259" key="11">
    <source>
        <dbReference type="PROSITE" id="PS51898"/>
    </source>
</evidence>
<comment type="caution">
    <text evidence="13">The sequence shown here is derived from an EMBL/GenBank/DDBJ whole genome shotgun (WGS) entry which is preliminary data.</text>
</comment>
<keyword evidence="5 10" id="KW-0159">Chromosome partition</keyword>
<dbReference type="HAMAP" id="MF_01808">
    <property type="entry name" value="Recomb_XerC_XerD"/>
    <property type="match status" value="1"/>
</dbReference>
<evidence type="ECO:0000256" key="8">
    <source>
        <dbReference type="ARBA" id="ARBA00023172"/>
    </source>
</evidence>
<evidence type="ECO:0000256" key="1">
    <source>
        <dbReference type="ARBA" id="ARBA00004496"/>
    </source>
</evidence>
<protein>
    <recommendedName>
        <fullName evidence="10">Tyrosine recombinase XerC</fullName>
    </recommendedName>
</protein>
<evidence type="ECO:0000313" key="13">
    <source>
        <dbReference type="EMBL" id="OGC40720.1"/>
    </source>
</evidence>
<comment type="similarity">
    <text evidence="2">Belongs to the 'phage' integrase family. XerD subfamily.</text>
</comment>
<comment type="subunit">
    <text evidence="10">Forms a cyclic heterotetrameric complex composed of two molecules of XerC and two molecules of XerD.</text>
</comment>
<dbReference type="InterPro" id="IPR010998">
    <property type="entry name" value="Integrase_recombinase_N"/>
</dbReference>